<feature type="domain" description="Beta-ketoacyl-[acyl-carrier-protein] synthase III C-terminal" evidence="3">
    <location>
        <begin position="287"/>
        <end position="364"/>
    </location>
</feature>
<dbReference type="Pfam" id="PF08541">
    <property type="entry name" value="ACP_syn_III_C"/>
    <property type="match status" value="1"/>
</dbReference>
<evidence type="ECO:0000259" key="3">
    <source>
        <dbReference type="Pfam" id="PF08541"/>
    </source>
</evidence>
<dbReference type="InterPro" id="IPR013747">
    <property type="entry name" value="ACP_syn_III_C"/>
</dbReference>
<dbReference type="Gene3D" id="3.40.47.10">
    <property type="match status" value="2"/>
</dbReference>
<evidence type="ECO:0000256" key="2">
    <source>
        <dbReference type="ARBA" id="ARBA00023315"/>
    </source>
</evidence>
<evidence type="ECO:0000313" key="5">
    <source>
        <dbReference type="EMBL" id="RAM01262.1"/>
    </source>
</evidence>
<dbReference type="PANTHER" id="PTHR34069:SF2">
    <property type="entry name" value="BETA-KETOACYL-[ACYL-CARRIER-PROTEIN] SYNTHASE III"/>
    <property type="match status" value="1"/>
</dbReference>
<proteinExistence type="predicted"/>
<dbReference type="InterPro" id="IPR016039">
    <property type="entry name" value="Thiolase-like"/>
</dbReference>
<reference evidence="5 6" key="1">
    <citation type="submission" date="2018-06" db="EMBL/GenBank/DDBJ databases">
        <title>Complete Genome Sequence of Desulfobacter hydrogenophilus (DSM3380).</title>
        <authorList>
            <person name="Marietou A."/>
            <person name="Schreiber L."/>
            <person name="Marshall I."/>
            <person name="Jorgensen B."/>
        </authorList>
    </citation>
    <scope>NUCLEOTIDE SEQUENCE [LARGE SCALE GENOMIC DNA]</scope>
    <source>
        <strain evidence="5 6">DSM 3380</strain>
    </source>
</reference>
<dbReference type="Proteomes" id="UP000293902">
    <property type="component" value="Chromosome"/>
</dbReference>
<accession>A0A328FCW2</accession>
<evidence type="ECO:0000313" key="4">
    <source>
        <dbReference type="EMBL" id="QBH13338.1"/>
    </source>
</evidence>
<dbReference type="OrthoDB" id="2514738at2"/>
<keyword evidence="1" id="KW-0808">Transferase</keyword>
<dbReference type="Proteomes" id="UP000248798">
    <property type="component" value="Unassembled WGS sequence"/>
</dbReference>
<evidence type="ECO:0000313" key="7">
    <source>
        <dbReference type="Proteomes" id="UP000293902"/>
    </source>
</evidence>
<dbReference type="GO" id="GO:0044550">
    <property type="term" value="P:secondary metabolite biosynthetic process"/>
    <property type="evidence" value="ECO:0007669"/>
    <property type="project" value="TreeGrafter"/>
</dbReference>
<dbReference type="GO" id="GO:0016746">
    <property type="term" value="F:acyltransferase activity"/>
    <property type="evidence" value="ECO:0007669"/>
    <property type="project" value="UniProtKB-KW"/>
</dbReference>
<dbReference type="NCBIfam" id="NF005293">
    <property type="entry name" value="PRK06816.1"/>
    <property type="match status" value="1"/>
</dbReference>
<keyword evidence="7" id="KW-1185">Reference proteome</keyword>
<name>A0A328FCW2_9BACT</name>
<evidence type="ECO:0000313" key="6">
    <source>
        <dbReference type="Proteomes" id="UP000248798"/>
    </source>
</evidence>
<dbReference type="CDD" id="cd00827">
    <property type="entry name" value="init_cond_enzymes"/>
    <property type="match status" value="1"/>
</dbReference>
<keyword evidence="2" id="KW-0012">Acyltransferase</keyword>
<dbReference type="EMBL" id="QLNI01000029">
    <property type="protein sequence ID" value="RAM01262.1"/>
    <property type="molecule type" value="Genomic_DNA"/>
</dbReference>
<dbReference type="PANTHER" id="PTHR34069">
    <property type="entry name" value="3-OXOACYL-[ACYL-CARRIER-PROTEIN] SYNTHASE 3"/>
    <property type="match status" value="1"/>
</dbReference>
<reference evidence="4 7" key="2">
    <citation type="submission" date="2019-02" db="EMBL/GenBank/DDBJ databases">
        <title>Complete genome sequence of Desulfobacter hydrogenophilus AcRS1.</title>
        <authorList>
            <person name="Marietou A."/>
            <person name="Lund M.B."/>
            <person name="Marshall I.P.G."/>
            <person name="Schreiber L."/>
            <person name="Jorgensen B."/>
        </authorList>
    </citation>
    <scope>NUCLEOTIDE SEQUENCE [LARGE SCALE GENOMIC DNA]</scope>
    <source>
        <strain evidence="4 7">AcRS1</strain>
    </source>
</reference>
<gene>
    <name evidence="5" type="ORF">DO021_14385</name>
    <name evidence="4" type="ORF">EYB58_10635</name>
</gene>
<dbReference type="AlphaFoldDB" id="A0A328FCW2"/>
<dbReference type="EMBL" id="CP036313">
    <property type="protein sequence ID" value="QBH13338.1"/>
    <property type="molecule type" value="Genomic_DNA"/>
</dbReference>
<organism evidence="5 6">
    <name type="scientific">Desulfobacter hydrogenophilus</name>
    <dbReference type="NCBI Taxonomy" id="2291"/>
    <lineage>
        <taxon>Bacteria</taxon>
        <taxon>Pseudomonadati</taxon>
        <taxon>Thermodesulfobacteriota</taxon>
        <taxon>Desulfobacteria</taxon>
        <taxon>Desulfobacterales</taxon>
        <taxon>Desulfobacteraceae</taxon>
        <taxon>Desulfobacter</taxon>
    </lineage>
</organism>
<sequence>MTQPVYINDLSVFLPNQPVLNSQIEDVLGRINEIPSLTKKKMLANNKIEQRYYAIDPSTGKFTHNNAQLTARAVQQLNPYPGFTPDDIQVLSCGTTSPDVIMPGHGMMVAGELAAAPCEVVSTSGICLSGMTALKYVQMSVASGASTNGVCTGSELSSSFMRANFFNLGVDPDADIASAPLLAFNADFLRWMLSDGAGAAFIADTPNTQGISLKIEWIDMISYAGELATCMYAGGKQNKDGSISGWREANSCKEAVNDNLLAVKQDTGLLSRHIVKTMGQALGSIAEKRHLAPAEVDWYLPHYSSHYFRDKFYQVMKETGFEVPYDKWFTNLPYTGNVGSASIYIIMEELFKSGRLKKGEKLLCFIPESGRFSHCFMLLTVV</sequence>
<evidence type="ECO:0000256" key="1">
    <source>
        <dbReference type="ARBA" id="ARBA00022679"/>
    </source>
</evidence>
<dbReference type="SUPFAM" id="SSF53901">
    <property type="entry name" value="Thiolase-like"/>
    <property type="match status" value="1"/>
</dbReference>
<dbReference type="RefSeq" id="WP_111957883.1">
    <property type="nucleotide sequence ID" value="NZ_CP036313.1"/>
</dbReference>
<protein>
    <submittedName>
        <fullName evidence="4">StlD/DarB family beta-ketosynthase</fullName>
    </submittedName>
</protein>